<organism evidence="1 2">
    <name type="scientific">Allacma fusca</name>
    <dbReference type="NCBI Taxonomy" id="39272"/>
    <lineage>
        <taxon>Eukaryota</taxon>
        <taxon>Metazoa</taxon>
        <taxon>Ecdysozoa</taxon>
        <taxon>Arthropoda</taxon>
        <taxon>Hexapoda</taxon>
        <taxon>Collembola</taxon>
        <taxon>Symphypleona</taxon>
        <taxon>Sminthuridae</taxon>
        <taxon>Allacma</taxon>
    </lineage>
</organism>
<dbReference type="Proteomes" id="UP000708208">
    <property type="component" value="Unassembled WGS sequence"/>
</dbReference>
<keyword evidence="2" id="KW-1185">Reference proteome</keyword>
<proteinExistence type="predicted"/>
<dbReference type="AlphaFoldDB" id="A0A8J2JAL2"/>
<comment type="caution">
    <text evidence="1">The sequence shown here is derived from an EMBL/GenBank/DDBJ whole genome shotgun (WGS) entry which is preliminary data.</text>
</comment>
<sequence>STQKSCASTRVSDATTFENIIAAPILR</sequence>
<evidence type="ECO:0000313" key="1">
    <source>
        <dbReference type="EMBL" id="CAG7709467.1"/>
    </source>
</evidence>
<evidence type="ECO:0000313" key="2">
    <source>
        <dbReference type="Proteomes" id="UP000708208"/>
    </source>
</evidence>
<accession>A0A8J2JAL2</accession>
<feature type="non-terminal residue" evidence="1">
    <location>
        <position position="1"/>
    </location>
</feature>
<protein>
    <submittedName>
        <fullName evidence="1">Uncharacterized protein</fullName>
    </submittedName>
</protein>
<name>A0A8J2JAL2_9HEXA</name>
<reference evidence="1" key="1">
    <citation type="submission" date="2021-06" db="EMBL/GenBank/DDBJ databases">
        <authorList>
            <person name="Hodson N. C."/>
            <person name="Mongue J. A."/>
            <person name="Jaron S. K."/>
        </authorList>
    </citation>
    <scope>NUCLEOTIDE SEQUENCE</scope>
</reference>
<gene>
    <name evidence="1" type="ORF">AFUS01_LOCUS4824</name>
</gene>
<dbReference type="EMBL" id="CAJVCH010030385">
    <property type="protein sequence ID" value="CAG7709467.1"/>
    <property type="molecule type" value="Genomic_DNA"/>
</dbReference>